<accession>A0AAQ0FKP7</accession>
<evidence type="ECO:0000256" key="1">
    <source>
        <dbReference type="SAM" id="Phobius"/>
    </source>
</evidence>
<dbReference type="EMBL" id="QLUZ01000001">
    <property type="protein sequence ID" value="RAQ16375.1"/>
    <property type="molecule type" value="Genomic_DNA"/>
</dbReference>
<sequence length="93" mass="10204">MAAHQVERQIWVAKRLSHGSAAATRYCTGLFADIAERHDNEIRNTFKPSQMKAWQTGGVRAWSSNVVVLPIMLHAYAIGLALALNQLMATIAG</sequence>
<comment type="caution">
    <text evidence="2">The sequence shown here is derived from an EMBL/GenBank/DDBJ whole genome shotgun (WGS) entry which is preliminary data.</text>
</comment>
<proteinExistence type="predicted"/>
<keyword evidence="1" id="KW-0812">Transmembrane</keyword>
<protein>
    <submittedName>
        <fullName evidence="2">Uncharacterized protein</fullName>
    </submittedName>
</protein>
<reference evidence="2 3" key="1">
    <citation type="submission" date="2018-06" db="EMBL/GenBank/DDBJ databases">
        <title>Towards the identification of Burkholderia cepacia strain which caused fatal septicemia.</title>
        <authorList>
            <person name="Bui L.A.T."/>
            <person name="Zakharova I.B."/>
            <person name="Shpak I.M."/>
            <person name="Teteryatnikova N."/>
            <person name="Ustinov D.V."/>
            <person name="Kuzyutina Y.A."/>
            <person name="Nguyen H.N."/>
            <person name="Antonov A.S."/>
            <person name="Avdyusheva E.F."/>
            <person name="Victorov D.V."/>
        </authorList>
    </citation>
    <scope>NUCLEOTIDE SEQUENCE [LARGE SCALE GENOMIC DNA]</scope>
    <source>
        <strain evidence="2 3">PT02</strain>
    </source>
</reference>
<keyword evidence="1" id="KW-1133">Transmembrane helix</keyword>
<name>A0AAQ0FKP7_BURCE</name>
<dbReference type="Proteomes" id="UP000248899">
    <property type="component" value="Unassembled WGS sequence"/>
</dbReference>
<evidence type="ECO:0000313" key="2">
    <source>
        <dbReference type="EMBL" id="RAQ16375.1"/>
    </source>
</evidence>
<gene>
    <name evidence="2" type="ORF">DPR02_01130</name>
</gene>
<evidence type="ECO:0000313" key="3">
    <source>
        <dbReference type="Proteomes" id="UP000248899"/>
    </source>
</evidence>
<organism evidence="2 3">
    <name type="scientific">Burkholderia cepacia</name>
    <name type="common">Pseudomonas cepacia</name>
    <dbReference type="NCBI Taxonomy" id="292"/>
    <lineage>
        <taxon>Bacteria</taxon>
        <taxon>Pseudomonadati</taxon>
        <taxon>Pseudomonadota</taxon>
        <taxon>Betaproteobacteria</taxon>
        <taxon>Burkholderiales</taxon>
        <taxon>Burkholderiaceae</taxon>
        <taxon>Burkholderia</taxon>
        <taxon>Burkholderia cepacia complex</taxon>
    </lineage>
</organism>
<feature type="transmembrane region" description="Helical" evidence="1">
    <location>
        <begin position="61"/>
        <end position="84"/>
    </location>
</feature>
<keyword evidence="1" id="KW-0472">Membrane</keyword>
<dbReference type="AlphaFoldDB" id="A0AAQ0FKP7"/>